<accession>A0A7X1GBG8</accession>
<dbReference type="Gene3D" id="2.180.10.10">
    <property type="entry name" value="RHS repeat-associated core"/>
    <property type="match status" value="1"/>
</dbReference>
<proteinExistence type="predicted"/>
<evidence type="ECO:0000313" key="4">
    <source>
        <dbReference type="EMBL" id="MBC2689316.1"/>
    </source>
</evidence>
<organism evidence="4 5">
    <name type="scientific">Pseudomonas kielensis</name>
    <dbReference type="NCBI Taxonomy" id="2762577"/>
    <lineage>
        <taxon>Bacteria</taxon>
        <taxon>Pseudomonadati</taxon>
        <taxon>Pseudomonadota</taxon>
        <taxon>Gammaproteobacteria</taxon>
        <taxon>Pseudomonadales</taxon>
        <taxon>Pseudomonadaceae</taxon>
        <taxon>Pseudomonas</taxon>
    </lineage>
</organism>
<keyword evidence="5" id="KW-1185">Reference proteome</keyword>
<dbReference type="RefSeq" id="WP_185818106.1">
    <property type="nucleotide sequence ID" value="NZ_CP090311.1"/>
</dbReference>
<evidence type="ECO:0000256" key="1">
    <source>
        <dbReference type="ARBA" id="ARBA00022737"/>
    </source>
</evidence>
<evidence type="ECO:0000259" key="3">
    <source>
        <dbReference type="Pfam" id="PF25023"/>
    </source>
</evidence>
<feature type="region of interest" description="Disordered" evidence="2">
    <location>
        <begin position="193"/>
        <end position="225"/>
    </location>
</feature>
<dbReference type="Proteomes" id="UP000526003">
    <property type="component" value="Unassembled WGS sequence"/>
</dbReference>
<dbReference type="Gene3D" id="3.90.175.10">
    <property type="entry name" value="Diphtheria Toxin, domain 1"/>
    <property type="match status" value="1"/>
</dbReference>
<feature type="compositionally biased region" description="Low complexity" evidence="2">
    <location>
        <begin position="194"/>
        <end position="214"/>
    </location>
</feature>
<dbReference type="AlphaFoldDB" id="A0A7X1GBG8"/>
<dbReference type="InterPro" id="IPR022385">
    <property type="entry name" value="Rhs_assc_core"/>
</dbReference>
<evidence type="ECO:0000256" key="2">
    <source>
        <dbReference type="SAM" id="MobiDB-lite"/>
    </source>
</evidence>
<dbReference type="SUPFAM" id="SSF56399">
    <property type="entry name" value="ADP-ribosylation"/>
    <property type="match status" value="1"/>
</dbReference>
<comment type="caution">
    <text evidence="4">The sequence shown here is derived from an EMBL/GenBank/DDBJ whole genome shotgun (WGS) entry which is preliminary data.</text>
</comment>
<keyword evidence="1" id="KW-0677">Repeat</keyword>
<feature type="domain" description="Teneurin-like YD-shell" evidence="3">
    <location>
        <begin position="4"/>
        <end position="147"/>
    </location>
</feature>
<reference evidence="4 5" key="1">
    <citation type="submission" date="2020-08" db="EMBL/GenBank/DDBJ databases">
        <title>Pseudomonas sp. nov.</title>
        <authorList>
            <person name="Gieschler S."/>
            <person name="Fiedler G."/>
            <person name="Brinks E."/>
            <person name="Boehnlein C."/>
            <person name="Franz C.M.A.P."/>
            <person name="Kabisch J."/>
        </authorList>
    </citation>
    <scope>NUCLEOTIDE SEQUENCE [LARGE SCALE GENOMIC DNA]</scope>
    <source>
        <strain evidence="4 5">MBT-1</strain>
    </source>
</reference>
<evidence type="ECO:0000313" key="5">
    <source>
        <dbReference type="Proteomes" id="UP000526003"/>
    </source>
</evidence>
<dbReference type="NCBIfam" id="TIGR03696">
    <property type="entry name" value="Rhs_assc_core"/>
    <property type="match status" value="1"/>
</dbReference>
<sequence length="354" mass="39640">MSVKHREVLCQYNYDPLNFLSTRTKTTQASAKQFYLKEHLVTEIQGTLQHSVMQYENHLLAHQQRQAGTRHTHLLATDQQRSVLALIDSTRAHLLAYSPYGHRAPENGLLSLLAFNGERPDPVTGCYLLGNGYRAFNPVLMRFNSPDSWSPFGRGGLNAYGYCVGDPINRQDPNGHIPGLVKDFLRWARIMKPSPKTSSNHTSNSTTGRNSTVTPPNSQPYNVTDDKSVFLGYHGTSVENAQSMLTNGVHNDTKHLFITNTYEGARAYANFHTRGEVVSVHTTDFKLLHSNAARGTAKAGTMQIDQVKIAKAAHSSLALTITGDAQVSSNFNRFMSEQEHTNHWVMRFRDVREQ</sequence>
<dbReference type="EMBL" id="JACMYG010000004">
    <property type="protein sequence ID" value="MBC2689316.1"/>
    <property type="molecule type" value="Genomic_DNA"/>
</dbReference>
<dbReference type="InterPro" id="IPR056823">
    <property type="entry name" value="TEN-like_YD-shell"/>
</dbReference>
<name>A0A7X1GBG8_9PSED</name>
<gene>
    <name evidence="4" type="ORF">H7995_05820</name>
</gene>
<dbReference type="Pfam" id="PF25023">
    <property type="entry name" value="TEN_YD-shell"/>
    <property type="match status" value="1"/>
</dbReference>
<protein>
    <submittedName>
        <fullName evidence="4">RHS repeat-associated core domain-containing protein</fullName>
    </submittedName>
</protein>